<name>A0AA88D9Q6_FICCA</name>
<evidence type="ECO:0000256" key="1">
    <source>
        <dbReference type="SAM" id="MobiDB-lite"/>
    </source>
</evidence>
<reference evidence="2" key="1">
    <citation type="submission" date="2023-07" db="EMBL/GenBank/DDBJ databases">
        <title>draft genome sequence of fig (Ficus carica).</title>
        <authorList>
            <person name="Takahashi T."/>
            <person name="Nishimura K."/>
        </authorList>
    </citation>
    <scope>NUCLEOTIDE SEQUENCE</scope>
</reference>
<comment type="caution">
    <text evidence="2">The sequence shown here is derived from an EMBL/GenBank/DDBJ whole genome shotgun (WGS) entry which is preliminary data.</text>
</comment>
<accession>A0AA88D9Q6</accession>
<evidence type="ECO:0000313" key="2">
    <source>
        <dbReference type="EMBL" id="GMN47097.1"/>
    </source>
</evidence>
<protein>
    <submittedName>
        <fullName evidence="2">Uncharacterized protein</fullName>
    </submittedName>
</protein>
<feature type="region of interest" description="Disordered" evidence="1">
    <location>
        <begin position="1"/>
        <end position="48"/>
    </location>
</feature>
<organism evidence="2 3">
    <name type="scientific">Ficus carica</name>
    <name type="common">Common fig</name>
    <dbReference type="NCBI Taxonomy" id="3494"/>
    <lineage>
        <taxon>Eukaryota</taxon>
        <taxon>Viridiplantae</taxon>
        <taxon>Streptophyta</taxon>
        <taxon>Embryophyta</taxon>
        <taxon>Tracheophyta</taxon>
        <taxon>Spermatophyta</taxon>
        <taxon>Magnoliopsida</taxon>
        <taxon>eudicotyledons</taxon>
        <taxon>Gunneridae</taxon>
        <taxon>Pentapetalae</taxon>
        <taxon>rosids</taxon>
        <taxon>fabids</taxon>
        <taxon>Rosales</taxon>
        <taxon>Moraceae</taxon>
        <taxon>Ficeae</taxon>
        <taxon>Ficus</taxon>
    </lineage>
</organism>
<dbReference type="Proteomes" id="UP001187192">
    <property type="component" value="Unassembled WGS sequence"/>
</dbReference>
<feature type="compositionally biased region" description="Polar residues" evidence="1">
    <location>
        <begin position="13"/>
        <end position="26"/>
    </location>
</feature>
<dbReference type="AlphaFoldDB" id="A0AA88D9Q6"/>
<proteinExistence type="predicted"/>
<sequence length="228" mass="25744">MPLLPSPLPHSTVARNTTIPSPSFSHRPQRRPPFSLLFPSPSSPPPLPPCLPIKDMTLLHQRKTSTTSTTRATPLMTHYDSSRQNTVVVHLPTTYCDTSSSECRLRSLPSNALLAAATHPSKLQQITRLSPDPTLSSPSSSIQVLPRDHTDRFPLPLLRFLWPKIDLPKHFHQLSFLFYSITITISFSPTKRALRILQICMTCKWRVTPNFSFTILTELSYIPAITWL</sequence>
<evidence type="ECO:0000313" key="3">
    <source>
        <dbReference type="Proteomes" id="UP001187192"/>
    </source>
</evidence>
<keyword evidence="3" id="KW-1185">Reference proteome</keyword>
<gene>
    <name evidence="2" type="ORF">TIFTF001_016278</name>
</gene>
<dbReference type="EMBL" id="BTGU01000024">
    <property type="protein sequence ID" value="GMN47097.1"/>
    <property type="molecule type" value="Genomic_DNA"/>
</dbReference>